<feature type="transmembrane region" description="Helical" evidence="7">
    <location>
        <begin position="157"/>
        <end position="180"/>
    </location>
</feature>
<evidence type="ECO:0000256" key="4">
    <source>
        <dbReference type="ARBA" id="ARBA00022692"/>
    </source>
</evidence>
<reference evidence="8" key="4">
    <citation type="submission" date="2023-01" db="EMBL/GenBank/DDBJ databases">
        <title>Draft genome sequence of Vibrio algivorus strain NBRC 111146.</title>
        <authorList>
            <person name="Sun Q."/>
            <person name="Mori K."/>
        </authorList>
    </citation>
    <scope>NUCLEOTIDE SEQUENCE</scope>
    <source>
        <strain evidence="8">NBRC 111146</strain>
    </source>
</reference>
<evidence type="ECO:0000313" key="8">
    <source>
        <dbReference type="EMBL" id="GLT14747.1"/>
    </source>
</evidence>
<dbReference type="Pfam" id="PF04632">
    <property type="entry name" value="FUSC"/>
    <property type="match status" value="1"/>
</dbReference>
<feature type="transmembrane region" description="Helical" evidence="7">
    <location>
        <begin position="23"/>
        <end position="41"/>
    </location>
</feature>
<keyword evidence="2" id="KW-0813">Transport</keyword>
<dbReference type="EMBL" id="VMKJ01000007">
    <property type="protein sequence ID" value="TVO37928.1"/>
    <property type="molecule type" value="Genomic_DNA"/>
</dbReference>
<keyword evidence="3" id="KW-1003">Cell membrane</keyword>
<feature type="transmembrane region" description="Helical" evidence="7">
    <location>
        <begin position="421"/>
        <end position="440"/>
    </location>
</feature>
<dbReference type="Proteomes" id="UP001157156">
    <property type="component" value="Unassembled WGS sequence"/>
</dbReference>
<accession>A0A557PBA8</accession>
<dbReference type="AlphaFoldDB" id="A0A557PBA8"/>
<evidence type="ECO:0000256" key="5">
    <source>
        <dbReference type="ARBA" id="ARBA00022989"/>
    </source>
</evidence>
<reference evidence="9 10" key="3">
    <citation type="submission" date="2019-07" db="EMBL/GenBank/DDBJ databases">
        <title>The draft genome sequence of Vibrio algivorus M1486.</title>
        <authorList>
            <person name="Meng X."/>
        </authorList>
    </citation>
    <scope>NUCLEOTIDE SEQUENCE [LARGE SCALE GENOMIC DNA]</scope>
    <source>
        <strain evidence="9 10">M1486</strain>
    </source>
</reference>
<feature type="transmembrane region" description="Helical" evidence="7">
    <location>
        <begin position="500"/>
        <end position="524"/>
    </location>
</feature>
<dbReference type="GO" id="GO:0022857">
    <property type="term" value="F:transmembrane transporter activity"/>
    <property type="evidence" value="ECO:0007669"/>
    <property type="project" value="InterPro"/>
</dbReference>
<comment type="subcellular location">
    <subcellularLocation>
        <location evidence="1">Cell membrane</location>
        <topology evidence="1">Multi-pass membrane protein</topology>
    </subcellularLocation>
</comment>
<proteinExistence type="predicted"/>
<comment type="caution">
    <text evidence="9">The sequence shown here is derived from an EMBL/GenBank/DDBJ whole genome shotgun (WGS) entry which is preliminary data.</text>
</comment>
<dbReference type="GO" id="GO:0005886">
    <property type="term" value="C:plasma membrane"/>
    <property type="evidence" value="ECO:0007669"/>
    <property type="project" value="UniProtKB-SubCell"/>
</dbReference>
<evidence type="ECO:0000256" key="2">
    <source>
        <dbReference type="ARBA" id="ARBA00022448"/>
    </source>
</evidence>
<evidence type="ECO:0000256" key="1">
    <source>
        <dbReference type="ARBA" id="ARBA00004651"/>
    </source>
</evidence>
<dbReference type="Proteomes" id="UP000319828">
    <property type="component" value="Unassembled WGS sequence"/>
</dbReference>
<reference evidence="11" key="2">
    <citation type="journal article" date="2019" name="Int. J. Syst. Evol. Microbiol.">
        <title>The Global Catalogue of Microorganisms (GCM) 10K type strain sequencing project: providing services to taxonomists for standard genome sequencing and annotation.</title>
        <authorList>
            <consortium name="The Broad Institute Genomics Platform"/>
            <consortium name="The Broad Institute Genome Sequencing Center for Infectious Disease"/>
            <person name="Wu L."/>
            <person name="Ma J."/>
        </authorList>
    </citation>
    <scope>NUCLEOTIDE SEQUENCE [LARGE SCALE GENOMIC DNA]</scope>
    <source>
        <strain evidence="11">NBRC 111146</strain>
    </source>
</reference>
<feature type="transmembrane region" description="Helical" evidence="7">
    <location>
        <begin position="373"/>
        <end position="392"/>
    </location>
</feature>
<evidence type="ECO:0000313" key="10">
    <source>
        <dbReference type="Proteomes" id="UP000319828"/>
    </source>
</evidence>
<protein>
    <submittedName>
        <fullName evidence="9">FUSC family protein</fullName>
    </submittedName>
    <submittedName>
        <fullName evidence="8">Fusaric acid resistance protein</fullName>
    </submittedName>
</protein>
<reference evidence="8" key="1">
    <citation type="journal article" date="2014" name="Int. J. Syst. Evol. Microbiol.">
        <title>Complete genome of a new Firmicutes species belonging to the dominant human colonic microbiota ('Ruminococcus bicirculans') reveals two chromosomes and a selective capacity to utilize plant glucans.</title>
        <authorList>
            <consortium name="NISC Comparative Sequencing Program"/>
            <person name="Wegmann U."/>
            <person name="Louis P."/>
            <person name="Goesmann A."/>
            <person name="Henrissat B."/>
            <person name="Duncan S.H."/>
            <person name="Flint H.J."/>
        </authorList>
    </citation>
    <scope>NUCLEOTIDE SEQUENCE</scope>
    <source>
        <strain evidence="8">NBRC 111146</strain>
    </source>
</reference>
<dbReference type="RefSeq" id="WP_089124965.1">
    <property type="nucleotide sequence ID" value="NZ_BSPV01000005.1"/>
</dbReference>
<evidence type="ECO:0000256" key="3">
    <source>
        <dbReference type="ARBA" id="ARBA00022475"/>
    </source>
</evidence>
<dbReference type="PANTHER" id="PTHR30509">
    <property type="entry name" value="P-HYDROXYBENZOIC ACID EFFLUX PUMP SUBUNIT-RELATED"/>
    <property type="match status" value="1"/>
</dbReference>
<feature type="transmembrane region" description="Helical" evidence="7">
    <location>
        <begin position="72"/>
        <end position="88"/>
    </location>
</feature>
<dbReference type="EMBL" id="BSPV01000005">
    <property type="protein sequence ID" value="GLT14747.1"/>
    <property type="molecule type" value="Genomic_DNA"/>
</dbReference>
<keyword evidence="5 7" id="KW-1133">Transmembrane helix</keyword>
<evidence type="ECO:0000256" key="7">
    <source>
        <dbReference type="SAM" id="Phobius"/>
    </source>
</evidence>
<feature type="transmembrane region" description="Helical" evidence="7">
    <location>
        <begin position="118"/>
        <end position="137"/>
    </location>
</feature>
<dbReference type="OrthoDB" id="9807111at2"/>
<sequence>MSFHWLDWSQTPWGRATASQWRYAIRNALALTLALYVSFVLDLEQPYWALTSAAVVSFPTFGSVISKSLGRIFGSLLGAFATYHIVGHTLNDPWLFTFYMSLWMAICTYIASHYENNVSYAFQLAGYTAAIIGYTTVNSTDTHMLFEVTQARVCEVIVGILCSGMMMMILPSTSDGVTLISTLRQMHAKLLEHFELLSHPESYHPDVHNKDLHDKIRLSHETVIGKILSMNLLRVQAYWSHYQLRYQDSYLNHLLQQQLQMTSHISSLRRMLVNWPHPPENLSSVLLDIQQGLKTGQLNQYSLAQKLALIKPLRDDDFRHHAFWLRLCQFCKLYLRCSDTLHSIENMSPGHQRSLGVVPKRSRIRRHTDNTEALYNGLRTFVCLVACSWFWINSQWDMGAGAATLAAVSCLLNSTSPAPMVAITTMFRSVLWLCVAVFILKFGILLQISTFGPFAILLILAVITMELKKLQSVRNAGLWGILIVFMGTFIAITNPPTYDYQSFVNTCLSMIVGILFSAVAFHVFKPSSDRRKGLRIAKSLRRDVLTQLSSRSGMGHYEFESLIYNRVNRLSQSKDQCTRLGLLRLGVVTLNCQHAVYQLKTMQSVIAAETLKMAEGYLYQVYNSMKIKQAWFITHNWEFHYSHDEAQLQKSLNSLMQLSESLASEGQIAISGVVWRLYCSLLQLQQVNVAGDGKSLELKTQP</sequence>
<keyword evidence="6 7" id="KW-0472">Membrane</keyword>
<evidence type="ECO:0000313" key="9">
    <source>
        <dbReference type="EMBL" id="TVO37928.1"/>
    </source>
</evidence>
<feature type="transmembrane region" description="Helical" evidence="7">
    <location>
        <begin position="94"/>
        <end position="111"/>
    </location>
</feature>
<gene>
    <name evidence="9" type="ORF">FOF44_05460</name>
    <name evidence="8" type="ORF">GCM10007931_17220</name>
</gene>
<evidence type="ECO:0000313" key="11">
    <source>
        <dbReference type="Proteomes" id="UP001157156"/>
    </source>
</evidence>
<feature type="transmembrane region" description="Helical" evidence="7">
    <location>
        <begin position="47"/>
        <end position="65"/>
    </location>
</feature>
<dbReference type="InterPro" id="IPR006726">
    <property type="entry name" value="PHBA_efflux_AaeB/fusaric-R"/>
</dbReference>
<keyword evidence="4 7" id="KW-0812">Transmembrane</keyword>
<dbReference type="PANTHER" id="PTHR30509:SF9">
    <property type="entry name" value="MULTIDRUG RESISTANCE PROTEIN MDTO"/>
    <property type="match status" value="1"/>
</dbReference>
<name>A0A557PBA8_9VIBR</name>
<feature type="transmembrane region" description="Helical" evidence="7">
    <location>
        <begin position="476"/>
        <end position="494"/>
    </location>
</feature>
<evidence type="ECO:0000256" key="6">
    <source>
        <dbReference type="ARBA" id="ARBA00023136"/>
    </source>
</evidence>
<organism evidence="9 10">
    <name type="scientific">Vibrio algivorus</name>
    <dbReference type="NCBI Taxonomy" id="1667024"/>
    <lineage>
        <taxon>Bacteria</taxon>
        <taxon>Pseudomonadati</taxon>
        <taxon>Pseudomonadota</taxon>
        <taxon>Gammaproteobacteria</taxon>
        <taxon>Vibrionales</taxon>
        <taxon>Vibrionaceae</taxon>
        <taxon>Vibrio</taxon>
    </lineage>
</organism>
<keyword evidence="11" id="KW-1185">Reference proteome</keyword>